<name>A0A413H9S2_9BACE</name>
<comment type="caution">
    <text evidence="1">The sequence shown here is derived from an EMBL/GenBank/DDBJ whole genome shotgun (WGS) entry which is preliminary data.</text>
</comment>
<evidence type="ECO:0000313" key="1">
    <source>
        <dbReference type="EMBL" id="RGX80424.1"/>
    </source>
</evidence>
<organism evidence="1 2">
    <name type="scientific">Bacteroides stercorirosoris</name>
    <dbReference type="NCBI Taxonomy" id="871324"/>
    <lineage>
        <taxon>Bacteria</taxon>
        <taxon>Pseudomonadati</taxon>
        <taxon>Bacteroidota</taxon>
        <taxon>Bacteroidia</taxon>
        <taxon>Bacteroidales</taxon>
        <taxon>Bacteroidaceae</taxon>
        <taxon>Bacteroides</taxon>
    </lineage>
</organism>
<dbReference type="EMBL" id="QSCF01000004">
    <property type="protein sequence ID" value="RGX80424.1"/>
    <property type="molecule type" value="Genomic_DNA"/>
</dbReference>
<dbReference type="Proteomes" id="UP000286075">
    <property type="component" value="Unassembled WGS sequence"/>
</dbReference>
<accession>A0A413H9S2</accession>
<dbReference type="AlphaFoldDB" id="A0A413H9S2"/>
<proteinExistence type="predicted"/>
<evidence type="ECO:0000313" key="2">
    <source>
        <dbReference type="Proteomes" id="UP000286075"/>
    </source>
</evidence>
<dbReference type="OrthoDB" id="1053790at2"/>
<gene>
    <name evidence="1" type="ORF">DXA68_04140</name>
</gene>
<protein>
    <submittedName>
        <fullName evidence="1">Uncharacterized protein</fullName>
    </submittedName>
</protein>
<reference evidence="1 2" key="1">
    <citation type="submission" date="2018-08" db="EMBL/GenBank/DDBJ databases">
        <title>A genome reference for cultivated species of the human gut microbiota.</title>
        <authorList>
            <person name="Zou Y."/>
            <person name="Xue W."/>
            <person name="Luo G."/>
        </authorList>
    </citation>
    <scope>NUCLEOTIDE SEQUENCE [LARGE SCALE GENOMIC DNA]</scope>
    <source>
        <strain evidence="1 2">OF03-9BH</strain>
    </source>
</reference>
<sequence length="69" mass="7908">MYWHRNDCNDSLNCHFPATVLARLCHAYGKVVPMRWQSCANAMAKPCQCDGKSWPMRWQDIGTVIAIIP</sequence>